<dbReference type="GO" id="GO:0046656">
    <property type="term" value="P:folic acid biosynthetic process"/>
    <property type="evidence" value="ECO:0007669"/>
    <property type="project" value="UniProtKB-KW"/>
</dbReference>
<gene>
    <name evidence="3" type="ORF">H0H81_010712</name>
</gene>
<dbReference type="OrthoDB" id="5425486at2759"/>
<dbReference type="SMART" id="SM00905">
    <property type="entry name" value="FolB"/>
    <property type="match status" value="1"/>
</dbReference>
<evidence type="ECO:0000256" key="1">
    <source>
        <dbReference type="ARBA" id="ARBA00022909"/>
    </source>
</evidence>
<name>A0A9P7GJI3_9AGAR</name>
<evidence type="ECO:0000259" key="2">
    <source>
        <dbReference type="SMART" id="SM00905"/>
    </source>
</evidence>
<evidence type="ECO:0000313" key="4">
    <source>
        <dbReference type="Proteomes" id="UP000717328"/>
    </source>
</evidence>
<dbReference type="Proteomes" id="UP000717328">
    <property type="component" value="Unassembled WGS sequence"/>
</dbReference>
<protein>
    <recommendedName>
        <fullName evidence="2">Dihydroneopterin aldolase/epimerase domain-containing protein</fullName>
    </recommendedName>
</protein>
<dbReference type="EMBL" id="JABCKI010000345">
    <property type="protein sequence ID" value="KAG5650869.1"/>
    <property type="molecule type" value="Genomic_DNA"/>
</dbReference>
<keyword evidence="4" id="KW-1185">Reference proteome</keyword>
<keyword evidence="1" id="KW-0289">Folate biosynthesis</keyword>
<sequence length="203" mass="22064">MSSSNPNTSDIVFVNALHISADVGKDCWGKTRAQPTEVSVYLHLQPSFLTAAGQSDEVLDSVHYGHLSKAITGKLNGSSFSGVEALVNAVAQEAFSLAGEAAVEVRVVVDLPKQILLAEGFSIDLTIPRSPSSPPSIRKISIVDLVLPVLIGVNPPEREAKQRVITNISFFERPGHRPLLDYPEIVTRIVKVRIAKFYRPMPL</sequence>
<evidence type="ECO:0000313" key="3">
    <source>
        <dbReference type="EMBL" id="KAG5650869.1"/>
    </source>
</evidence>
<reference evidence="3" key="2">
    <citation type="submission" date="2021-10" db="EMBL/GenBank/DDBJ databases">
        <title>Phylogenomics reveals ancestral predisposition of the termite-cultivated fungus Termitomyces towards a domesticated lifestyle.</title>
        <authorList>
            <person name="Auxier B."/>
            <person name="Grum-Grzhimaylo A."/>
            <person name="Cardenas M.E."/>
            <person name="Lodge J.D."/>
            <person name="Laessoe T."/>
            <person name="Pedersen O."/>
            <person name="Smith M.E."/>
            <person name="Kuyper T.W."/>
            <person name="Franco-Molano E.A."/>
            <person name="Baroni T.J."/>
            <person name="Aanen D.K."/>
        </authorList>
    </citation>
    <scope>NUCLEOTIDE SEQUENCE</scope>
    <source>
        <strain evidence="3">D49</strain>
    </source>
</reference>
<dbReference type="InterPro" id="IPR043133">
    <property type="entry name" value="GTP-CH-I_C/QueF"/>
</dbReference>
<feature type="domain" description="Dihydroneopterin aldolase/epimerase" evidence="2">
    <location>
        <begin position="12"/>
        <end position="127"/>
    </location>
</feature>
<dbReference type="SUPFAM" id="SSF55620">
    <property type="entry name" value="Tetrahydrobiopterin biosynthesis enzymes-like"/>
    <property type="match status" value="2"/>
</dbReference>
<dbReference type="AlphaFoldDB" id="A0A9P7GJI3"/>
<reference evidence="3" key="1">
    <citation type="submission" date="2021-02" db="EMBL/GenBank/DDBJ databases">
        <authorList>
            <person name="Nieuwenhuis M."/>
            <person name="Van De Peppel L.J.J."/>
        </authorList>
    </citation>
    <scope>NUCLEOTIDE SEQUENCE</scope>
    <source>
        <strain evidence="3">D49</strain>
    </source>
</reference>
<dbReference type="Gene3D" id="3.30.1130.10">
    <property type="match status" value="2"/>
</dbReference>
<dbReference type="InterPro" id="IPR006157">
    <property type="entry name" value="FolB_dom"/>
</dbReference>
<dbReference type="Pfam" id="PF02152">
    <property type="entry name" value="FolB"/>
    <property type="match status" value="1"/>
</dbReference>
<dbReference type="GO" id="GO:0004150">
    <property type="term" value="F:dihydroneopterin aldolase activity"/>
    <property type="evidence" value="ECO:0007669"/>
    <property type="project" value="InterPro"/>
</dbReference>
<proteinExistence type="predicted"/>
<organism evidence="3 4">
    <name type="scientific">Sphagnurus paluster</name>
    <dbReference type="NCBI Taxonomy" id="117069"/>
    <lineage>
        <taxon>Eukaryota</taxon>
        <taxon>Fungi</taxon>
        <taxon>Dikarya</taxon>
        <taxon>Basidiomycota</taxon>
        <taxon>Agaricomycotina</taxon>
        <taxon>Agaricomycetes</taxon>
        <taxon>Agaricomycetidae</taxon>
        <taxon>Agaricales</taxon>
        <taxon>Tricholomatineae</taxon>
        <taxon>Lyophyllaceae</taxon>
        <taxon>Sphagnurus</taxon>
    </lineage>
</organism>
<accession>A0A9P7GJI3</accession>
<comment type="caution">
    <text evidence="3">The sequence shown here is derived from an EMBL/GenBank/DDBJ whole genome shotgun (WGS) entry which is preliminary data.</text>
</comment>